<evidence type="ECO:0000259" key="2">
    <source>
        <dbReference type="Pfam" id="PF04738"/>
    </source>
</evidence>
<sequence>MRLDGPGDPAGTRAGAGRHRDDATARRDATVQVGQPGCVGPGGEASMTSAPMLSTPGWCLLRIPVLPAAPAAAAPEGLARQLLDLAIDYATVFQRAAEEHRDWQDPATRLAVYGSRARYRPTPFGVFSLSLLADISDNDGAAPATRLDLETDVRLHRLDLPKQTGRWFVNPTLTAAHGRWSYLHPDKGGVTSMSDAPGVRQLAERFAAHLAAAPRSAQEWATVLGGDTPFDLGVRQRLLLPEQAPPILTDPAAPTAPTEAVKAALTAERPFRDDQFVDAFSEVRARVPDAAAAALLDGAAQLLRAHWRPRRLDRVRDHVAGAYSGGAVPLVWLLTAAVDHPLGSWRRQEAEVEDADRLAPTRRLFVPRTRRDNGAVHWWQEALTLDQWQTRRTPPPNAAVVTQPQFGMANGALLAEPVAGADAWLKLVLPGFWGGPGARLSEQLGIPEPELGPTVPGWLPVELGWVPPDRRAPLVRRPESGLPRLNLNLPYRAGDLRLADLAVTMTAGRLQLVHRSDGRHVQLRWDSPLTLSNKVNPWSVQLLGLLLDEAHGPALAADPSLWAPPGAMVPRITAGRCLVARRSVVLDAQHRADLLALAEDPAQLCDVLTEVGLGPQLEVSEGPDVTMRLDLTDATQRWWFTRRLRREGLLILHEALPVATLIESELGGHIHDVWVPWLRPDPQPVRPMSPTRLVDRQPAEDPEWTSWFVYAPERVVELWLARTEVMTLMRRAHLFYIRYHDDRPHLRVRVHRSVDAAPLLADLRAHLAAMVPQQPCEVELRTWTPEDYRYGGAAHRADAIRLFCADSAWWAQRLAPGPDQAGRYTQAVARIAAWCRQLAGDDQALTLLCGLRGLDPRLPSSRAQREWMATYRAARPDLEQALDATLAAPEPALDYLAGLDSDAYATALSSLVHMSVNRGLPLGQATPREPELVLAAARLLKGRQARATRSGAVDG</sequence>
<dbReference type="Pfam" id="PF14028">
    <property type="entry name" value="Lant_dehydr_C"/>
    <property type="match status" value="1"/>
</dbReference>
<feature type="compositionally biased region" description="Basic and acidic residues" evidence="1">
    <location>
        <begin position="18"/>
        <end position="29"/>
    </location>
</feature>
<evidence type="ECO:0000256" key="1">
    <source>
        <dbReference type="SAM" id="MobiDB-lite"/>
    </source>
</evidence>
<dbReference type="Pfam" id="PF04738">
    <property type="entry name" value="Lant_dehydr_N"/>
    <property type="match status" value="1"/>
</dbReference>
<dbReference type="InterPro" id="IPR023809">
    <property type="entry name" value="Thiopep_bacteriocin_synth_dom"/>
</dbReference>
<protein>
    <recommendedName>
        <fullName evidence="6">Lantibiotic dehydratase</fullName>
    </recommendedName>
</protein>
<feature type="region of interest" description="Disordered" evidence="1">
    <location>
        <begin position="1"/>
        <end position="43"/>
    </location>
</feature>
<evidence type="ECO:0000313" key="5">
    <source>
        <dbReference type="Proteomes" id="UP000292274"/>
    </source>
</evidence>
<name>A0A4R0GK56_9ACTN</name>
<feature type="domain" description="Thiopeptide-type bacteriocin biosynthesis" evidence="3">
    <location>
        <begin position="732"/>
        <end position="934"/>
    </location>
</feature>
<evidence type="ECO:0000313" key="4">
    <source>
        <dbReference type="EMBL" id="TCB96733.1"/>
    </source>
</evidence>
<dbReference type="NCBIfam" id="TIGR03891">
    <property type="entry name" value="thiopep_ocin"/>
    <property type="match status" value="1"/>
</dbReference>
<dbReference type="Proteomes" id="UP000292274">
    <property type="component" value="Unassembled WGS sequence"/>
</dbReference>
<reference evidence="4 5" key="1">
    <citation type="submission" date="2019-02" db="EMBL/GenBank/DDBJ databases">
        <title>Jishengella sp. nov., isolated from a root of Zingiber montanum.</title>
        <authorList>
            <person name="Kuncharoen N."/>
            <person name="Kudo T."/>
            <person name="Masahiro Y."/>
            <person name="Ohkuma M."/>
            <person name="Tanasupawat S."/>
        </authorList>
    </citation>
    <scope>NUCLEOTIDE SEQUENCE [LARGE SCALE GENOMIC DNA]</scope>
    <source>
        <strain evidence="4 5">PLAI 1-1</strain>
    </source>
</reference>
<accession>A0A4R0GK56</accession>
<dbReference type="AlphaFoldDB" id="A0A4R0GK56"/>
<organism evidence="4 5">
    <name type="scientific">Micromonospora zingiberis</name>
    <dbReference type="NCBI Taxonomy" id="2053011"/>
    <lineage>
        <taxon>Bacteria</taxon>
        <taxon>Bacillati</taxon>
        <taxon>Actinomycetota</taxon>
        <taxon>Actinomycetes</taxon>
        <taxon>Micromonosporales</taxon>
        <taxon>Micromonosporaceae</taxon>
        <taxon>Micromonospora</taxon>
    </lineage>
</organism>
<evidence type="ECO:0000259" key="3">
    <source>
        <dbReference type="Pfam" id="PF14028"/>
    </source>
</evidence>
<gene>
    <name evidence="4" type="ORF">E0H26_13975</name>
</gene>
<keyword evidence="5" id="KW-1185">Reference proteome</keyword>
<evidence type="ECO:0008006" key="6">
    <source>
        <dbReference type="Google" id="ProtNLM"/>
    </source>
</evidence>
<dbReference type="EMBL" id="SJJR01000008">
    <property type="protein sequence ID" value="TCB96733.1"/>
    <property type="molecule type" value="Genomic_DNA"/>
</dbReference>
<comment type="caution">
    <text evidence="4">The sequence shown here is derived from an EMBL/GenBank/DDBJ whole genome shotgun (WGS) entry which is preliminary data.</text>
</comment>
<proteinExistence type="predicted"/>
<dbReference type="OrthoDB" id="1273722at2"/>
<dbReference type="InterPro" id="IPR006827">
    <property type="entry name" value="Lant_deHydtase_N"/>
</dbReference>
<feature type="domain" description="Lantibiotic dehydratase N-terminal" evidence="2">
    <location>
        <begin position="455"/>
        <end position="635"/>
    </location>
</feature>